<evidence type="ECO:0000259" key="3">
    <source>
        <dbReference type="Pfam" id="PF01478"/>
    </source>
</evidence>
<feature type="transmembrane region" description="Helical" evidence="2">
    <location>
        <begin position="79"/>
        <end position="103"/>
    </location>
</feature>
<dbReference type="PANTHER" id="PTHR30487">
    <property type="entry name" value="TYPE 4 PREPILIN-LIKE PROTEINS LEADER PEPTIDE-PROCESSING ENZYME"/>
    <property type="match status" value="1"/>
</dbReference>
<gene>
    <name evidence="4" type="ORF">A7U43_17860</name>
</gene>
<organism evidence="4 5">
    <name type="scientific">Mycobacterium adipatum</name>
    <dbReference type="NCBI Taxonomy" id="1682113"/>
    <lineage>
        <taxon>Bacteria</taxon>
        <taxon>Bacillati</taxon>
        <taxon>Actinomycetota</taxon>
        <taxon>Actinomycetes</taxon>
        <taxon>Mycobacteriales</taxon>
        <taxon>Mycobacteriaceae</taxon>
        <taxon>Mycobacterium</taxon>
    </lineage>
</organism>
<dbReference type="AlphaFoldDB" id="A0A172UV58"/>
<dbReference type="PANTHER" id="PTHR30487:SF0">
    <property type="entry name" value="PREPILIN LEADER PEPTIDASE_N-METHYLTRANSFERASE-RELATED"/>
    <property type="match status" value="1"/>
</dbReference>
<keyword evidence="2" id="KW-0472">Membrane</keyword>
<evidence type="ECO:0000313" key="5">
    <source>
        <dbReference type="Proteomes" id="UP000077143"/>
    </source>
</evidence>
<keyword evidence="5" id="KW-1185">Reference proteome</keyword>
<name>A0A172UV58_9MYCO</name>
<dbReference type="InterPro" id="IPR050882">
    <property type="entry name" value="Prepilin_peptidase/N-MTase"/>
</dbReference>
<dbReference type="InterPro" id="IPR000045">
    <property type="entry name" value="Prepilin_IV_endopep_pep"/>
</dbReference>
<evidence type="ECO:0000256" key="2">
    <source>
        <dbReference type="SAM" id="Phobius"/>
    </source>
</evidence>
<feature type="transmembrane region" description="Helical" evidence="2">
    <location>
        <begin position="38"/>
        <end position="59"/>
    </location>
</feature>
<dbReference type="GO" id="GO:0004190">
    <property type="term" value="F:aspartic-type endopeptidase activity"/>
    <property type="evidence" value="ECO:0007669"/>
    <property type="project" value="InterPro"/>
</dbReference>
<dbReference type="Pfam" id="PF01478">
    <property type="entry name" value="Peptidase_A24"/>
    <property type="match status" value="1"/>
</dbReference>
<dbReference type="RefSeq" id="WP_068003041.1">
    <property type="nucleotide sequence ID" value="NZ_CP015596.1"/>
</dbReference>
<reference evidence="4 5" key="1">
    <citation type="submission" date="2016-05" db="EMBL/GenBank/DDBJ databases">
        <title>Complete genome sequence of a phthalic acid esters degrading Mycobacterium sp. YC-RL4.</title>
        <authorList>
            <person name="Ren L."/>
            <person name="Fan S."/>
            <person name="Ruth N."/>
            <person name="Jia Y."/>
            <person name="Wang J."/>
            <person name="Qiao C."/>
        </authorList>
    </citation>
    <scope>NUCLEOTIDE SEQUENCE [LARGE SCALE GENOMIC DNA]</scope>
    <source>
        <strain evidence="4 5">YC-RL4</strain>
    </source>
</reference>
<dbReference type="KEGG" id="madi:A7U43_17860"/>
<comment type="similarity">
    <text evidence="1">Belongs to the peptidase A24 family.</text>
</comment>
<protein>
    <submittedName>
        <fullName evidence="4">Peptidase A24</fullName>
    </submittedName>
</protein>
<dbReference type="OrthoDB" id="4428077at2"/>
<dbReference type="Gene3D" id="1.20.120.1220">
    <property type="match status" value="1"/>
</dbReference>
<feature type="domain" description="Prepilin type IV endopeptidase peptidase" evidence="3">
    <location>
        <begin position="2"/>
        <end position="100"/>
    </location>
</feature>
<keyword evidence="2" id="KW-1133">Transmembrane helix</keyword>
<keyword evidence="2" id="KW-0812">Transmembrane</keyword>
<accession>A0A172UV58</accession>
<evidence type="ECO:0000313" key="4">
    <source>
        <dbReference type="EMBL" id="ANE83027.1"/>
    </source>
</evidence>
<feature type="transmembrane region" description="Helical" evidence="2">
    <location>
        <begin position="12"/>
        <end position="31"/>
    </location>
</feature>
<dbReference type="EMBL" id="CP015596">
    <property type="protein sequence ID" value="ANE83027.1"/>
    <property type="molecule type" value="Genomic_DNA"/>
</dbReference>
<dbReference type="STRING" id="1682113.A7U43_17860"/>
<dbReference type="Proteomes" id="UP000077143">
    <property type="component" value="Chromosome"/>
</dbReference>
<dbReference type="GO" id="GO:0006465">
    <property type="term" value="P:signal peptide processing"/>
    <property type="evidence" value="ECO:0007669"/>
    <property type="project" value="TreeGrafter"/>
</dbReference>
<evidence type="ECO:0000256" key="1">
    <source>
        <dbReference type="ARBA" id="ARBA00005801"/>
    </source>
</evidence>
<sequence>MLSGYDLRERRLPNLLTLPGAAVILVVAVLAGRGTPAVLGAAALGVLYLVVHLMDPAALGAGDVKLAVGLGALTGTFGVHVWLLGAIGAVLLTGLAGVVLAVARRGSTVPHGPSMCAASAASVALAWW</sequence>
<proteinExistence type="inferred from homology"/>
<dbReference type="GO" id="GO:0005886">
    <property type="term" value="C:plasma membrane"/>
    <property type="evidence" value="ECO:0007669"/>
    <property type="project" value="TreeGrafter"/>
</dbReference>